<keyword evidence="7" id="KW-1133">Transmembrane helix</keyword>
<dbReference type="InterPro" id="IPR002067">
    <property type="entry name" value="MCP"/>
</dbReference>
<evidence type="ECO:0000313" key="12">
    <source>
        <dbReference type="EMBL" id="CAE0432074.1"/>
    </source>
</evidence>
<dbReference type="EMBL" id="HBIN01003489">
    <property type="protein sequence ID" value="CAE0432074.1"/>
    <property type="molecule type" value="Transcribed_RNA"/>
</dbReference>
<dbReference type="GO" id="GO:0055085">
    <property type="term" value="P:transmembrane transport"/>
    <property type="evidence" value="ECO:0007669"/>
    <property type="project" value="InterPro"/>
</dbReference>
<dbReference type="GO" id="GO:0005743">
    <property type="term" value="C:mitochondrial inner membrane"/>
    <property type="evidence" value="ECO:0007669"/>
    <property type="project" value="UniProtKB-SubCell"/>
</dbReference>
<dbReference type="InterPro" id="IPR023395">
    <property type="entry name" value="MCP_dom_sf"/>
</dbReference>
<evidence type="ECO:0000256" key="3">
    <source>
        <dbReference type="ARBA" id="ARBA00022448"/>
    </source>
</evidence>
<evidence type="ECO:0000256" key="7">
    <source>
        <dbReference type="ARBA" id="ARBA00022989"/>
    </source>
</evidence>
<feature type="repeat" description="Solcar" evidence="10">
    <location>
        <begin position="198"/>
        <end position="288"/>
    </location>
</feature>
<keyword evidence="9 10" id="KW-0472">Membrane</keyword>
<dbReference type="InterPro" id="IPR051752">
    <property type="entry name" value="Mito_2-oxodicarb_carrier"/>
</dbReference>
<dbReference type="PANTHER" id="PTHR46356">
    <property type="entry name" value="MITOCHONDRIAL 2-OXODICARBOXYLATE CARRIER"/>
    <property type="match status" value="1"/>
</dbReference>
<dbReference type="Pfam" id="PF00153">
    <property type="entry name" value="Mito_carr"/>
    <property type="match status" value="3"/>
</dbReference>
<dbReference type="PRINTS" id="PR00926">
    <property type="entry name" value="MITOCARRIER"/>
</dbReference>
<dbReference type="InterPro" id="IPR018108">
    <property type="entry name" value="MCP_transmembrane"/>
</dbReference>
<proteinExistence type="inferred from homology"/>
<comment type="similarity">
    <text evidence="2 11">Belongs to the mitochondrial carrier (TC 2.A.29) family.</text>
</comment>
<evidence type="ECO:0000256" key="2">
    <source>
        <dbReference type="ARBA" id="ARBA00006375"/>
    </source>
</evidence>
<evidence type="ECO:0000256" key="5">
    <source>
        <dbReference type="ARBA" id="ARBA00022737"/>
    </source>
</evidence>
<dbReference type="SUPFAM" id="SSF103506">
    <property type="entry name" value="Mitochondrial carrier"/>
    <property type="match status" value="1"/>
</dbReference>
<feature type="repeat" description="Solcar" evidence="10">
    <location>
        <begin position="5"/>
        <end position="88"/>
    </location>
</feature>
<comment type="subcellular location">
    <subcellularLocation>
        <location evidence="1">Mitochondrion inner membrane</location>
        <topology evidence="1">Multi-pass membrane protein</topology>
    </subcellularLocation>
</comment>
<keyword evidence="5" id="KW-0677">Repeat</keyword>
<evidence type="ECO:0000256" key="8">
    <source>
        <dbReference type="ARBA" id="ARBA00023128"/>
    </source>
</evidence>
<keyword evidence="8" id="KW-0496">Mitochondrion</keyword>
<sequence>MGEPLPLWKYVVAGGSAGVMEITVMYPTDVLKTRAQLSSKSVSMYQTFQSVVQEQGVGGLYRGIIAPIMAEAPKRAWKFSANEKFKQLFRLRNNGELTIATGAAAGSLAGLTETIVNCPFETVKVRMQSKEFLSKFKGTAECLAYLVKNEGISSVYKGFEAQAWRNCFWNGAYFGIIGYINLENAARADERENMTKGEKLFEKFYVGAFASSVGTLLNTPFDVAKSRMQLQSNEAGQLPKYRYAFQSIGLIAKEEGFSAIYKGLGPRLVRLGPGGGIMIVAFEFISGLLQNF</sequence>
<gene>
    <name evidence="12" type="ORF">ASTO00021_LOCUS2405</name>
</gene>
<keyword evidence="4 10" id="KW-0812">Transmembrane</keyword>
<protein>
    <submittedName>
        <fullName evidence="12">Uncharacterized protein</fullName>
    </submittedName>
</protein>
<name>A0A7S3LL18_9STRA</name>
<evidence type="ECO:0000256" key="4">
    <source>
        <dbReference type="ARBA" id="ARBA00022692"/>
    </source>
</evidence>
<evidence type="ECO:0000256" key="1">
    <source>
        <dbReference type="ARBA" id="ARBA00004448"/>
    </source>
</evidence>
<evidence type="ECO:0000256" key="11">
    <source>
        <dbReference type="RuleBase" id="RU000488"/>
    </source>
</evidence>
<evidence type="ECO:0000256" key="9">
    <source>
        <dbReference type="ARBA" id="ARBA00023136"/>
    </source>
</evidence>
<dbReference type="PANTHER" id="PTHR46356:SF1">
    <property type="entry name" value="MITOCHONDRIAL 2-OXODICARBOXYLATE CARRIER"/>
    <property type="match status" value="1"/>
</dbReference>
<evidence type="ECO:0000256" key="10">
    <source>
        <dbReference type="PROSITE-ProRule" id="PRU00282"/>
    </source>
</evidence>
<keyword evidence="6" id="KW-0999">Mitochondrion inner membrane</keyword>
<reference evidence="12" key="1">
    <citation type="submission" date="2021-01" db="EMBL/GenBank/DDBJ databases">
        <authorList>
            <person name="Corre E."/>
            <person name="Pelletier E."/>
            <person name="Niang G."/>
            <person name="Scheremetjew M."/>
            <person name="Finn R."/>
            <person name="Kale V."/>
            <person name="Holt S."/>
            <person name="Cochrane G."/>
            <person name="Meng A."/>
            <person name="Brown T."/>
            <person name="Cohen L."/>
        </authorList>
    </citation>
    <scope>NUCLEOTIDE SEQUENCE</scope>
    <source>
        <strain evidence="12">GSBS06</strain>
    </source>
</reference>
<accession>A0A7S3LL18</accession>
<keyword evidence="3 11" id="KW-0813">Transport</keyword>
<organism evidence="12">
    <name type="scientific">Aplanochytrium stocchinoi</name>
    <dbReference type="NCBI Taxonomy" id="215587"/>
    <lineage>
        <taxon>Eukaryota</taxon>
        <taxon>Sar</taxon>
        <taxon>Stramenopiles</taxon>
        <taxon>Bigyra</taxon>
        <taxon>Labyrinthulomycetes</taxon>
        <taxon>Thraustochytrida</taxon>
        <taxon>Thraustochytriidae</taxon>
        <taxon>Aplanochytrium</taxon>
    </lineage>
</organism>
<dbReference type="PROSITE" id="PS50920">
    <property type="entry name" value="SOLCAR"/>
    <property type="match status" value="3"/>
</dbReference>
<evidence type="ECO:0000256" key="6">
    <source>
        <dbReference type="ARBA" id="ARBA00022792"/>
    </source>
</evidence>
<dbReference type="Gene3D" id="1.50.40.10">
    <property type="entry name" value="Mitochondrial carrier domain"/>
    <property type="match status" value="1"/>
</dbReference>
<dbReference type="AlphaFoldDB" id="A0A7S3LL18"/>
<feature type="repeat" description="Solcar" evidence="10">
    <location>
        <begin position="97"/>
        <end position="183"/>
    </location>
</feature>